<keyword evidence="6" id="KW-0804">Transcription</keyword>
<dbReference type="PRINTS" id="PR00024">
    <property type="entry name" value="HOMEOBOX"/>
</dbReference>
<evidence type="ECO:0000256" key="1">
    <source>
        <dbReference type="ARBA" id="ARBA00004123"/>
    </source>
</evidence>
<name>A0A9W7WVJ3_TRIRA</name>
<evidence type="ECO:0000259" key="11">
    <source>
        <dbReference type="PROSITE" id="PS50071"/>
    </source>
</evidence>
<dbReference type="PANTHER" id="PTHR45946:SF3">
    <property type="entry name" value="HOMEOBOX PROTEIN HOX-A1"/>
    <property type="match status" value="1"/>
</dbReference>
<comment type="subcellular location">
    <subcellularLocation>
        <location evidence="1 9 10">Nucleus</location>
    </subcellularLocation>
</comment>
<evidence type="ECO:0000256" key="5">
    <source>
        <dbReference type="ARBA" id="ARBA00023155"/>
    </source>
</evidence>
<keyword evidence="2" id="KW-0217">Developmental protein</keyword>
<dbReference type="CDD" id="cd00086">
    <property type="entry name" value="homeodomain"/>
    <property type="match status" value="1"/>
</dbReference>
<protein>
    <submittedName>
        <fullName evidence="12">Hox-D1a</fullName>
    </submittedName>
</protein>
<dbReference type="GO" id="GO:0000981">
    <property type="term" value="F:DNA-binding transcription factor activity, RNA polymerase II-specific"/>
    <property type="evidence" value="ECO:0007669"/>
    <property type="project" value="InterPro"/>
</dbReference>
<keyword evidence="5 9" id="KW-0371">Homeobox</keyword>
<dbReference type="OrthoDB" id="6159439at2759"/>
<evidence type="ECO:0000256" key="9">
    <source>
        <dbReference type="PROSITE-ProRule" id="PRU00108"/>
    </source>
</evidence>
<organism evidence="12 13">
    <name type="scientific">Triplophysa rosa</name>
    <name type="common">Cave loach</name>
    <dbReference type="NCBI Taxonomy" id="992332"/>
    <lineage>
        <taxon>Eukaryota</taxon>
        <taxon>Metazoa</taxon>
        <taxon>Chordata</taxon>
        <taxon>Craniata</taxon>
        <taxon>Vertebrata</taxon>
        <taxon>Euteleostomi</taxon>
        <taxon>Actinopterygii</taxon>
        <taxon>Neopterygii</taxon>
        <taxon>Teleostei</taxon>
        <taxon>Ostariophysi</taxon>
        <taxon>Cypriniformes</taxon>
        <taxon>Nemacheilidae</taxon>
        <taxon>Triplophysa</taxon>
    </lineage>
</organism>
<evidence type="ECO:0000256" key="3">
    <source>
        <dbReference type="ARBA" id="ARBA00023015"/>
    </source>
</evidence>
<keyword evidence="3" id="KW-0805">Transcription regulation</keyword>
<keyword evidence="4 9" id="KW-0238">DNA-binding</keyword>
<dbReference type="InterPro" id="IPR009057">
    <property type="entry name" value="Homeodomain-like_sf"/>
</dbReference>
<dbReference type="PROSITE" id="PS00027">
    <property type="entry name" value="HOMEOBOX_1"/>
    <property type="match status" value="1"/>
</dbReference>
<dbReference type="FunFam" id="1.10.10.60:FF:000113">
    <property type="entry name" value="homeobox protein Hox-B1"/>
    <property type="match status" value="1"/>
</dbReference>
<evidence type="ECO:0000256" key="6">
    <source>
        <dbReference type="ARBA" id="ARBA00023163"/>
    </source>
</evidence>
<feature type="domain" description="Homeobox" evidence="11">
    <location>
        <begin position="156"/>
        <end position="216"/>
    </location>
</feature>
<dbReference type="InterPro" id="IPR020479">
    <property type="entry name" value="HD_metazoa"/>
</dbReference>
<sequence length="232" mass="27043">MTSFLHRYPCGDLARLTAKYCEDQRKAERQSYSRERQTSVLDHPVNTRLTPDTLQGTFTVRYGRNECPERSLNVAYACCTGAVDTNIIEGCYDNFGEIRDFRPNDKTAHAHKVCVSQSLSECREGYDIAPSNTYSWMKIKRNIPQSSSRYAHGPSDTAATSRTMFTTKQRTELEKEFHFNKYLSRSRRSEIAQDLHLREDQVRIWFQNRRMKQKKRESLTTCMLGFPITLSR</sequence>
<dbReference type="SUPFAM" id="SSF46689">
    <property type="entry name" value="Homeodomain-like"/>
    <property type="match status" value="1"/>
</dbReference>
<dbReference type="InterPro" id="IPR001356">
    <property type="entry name" value="HD"/>
</dbReference>
<accession>A0A9W7WVJ3</accession>
<gene>
    <name evidence="12" type="ORF">IRJ41_025692</name>
</gene>
<evidence type="ECO:0000256" key="4">
    <source>
        <dbReference type="ARBA" id="ARBA00023125"/>
    </source>
</evidence>
<evidence type="ECO:0000256" key="10">
    <source>
        <dbReference type="RuleBase" id="RU000682"/>
    </source>
</evidence>
<evidence type="ECO:0000313" key="12">
    <source>
        <dbReference type="EMBL" id="KAI7809049.1"/>
    </source>
</evidence>
<reference evidence="12" key="1">
    <citation type="submission" date="2021-02" db="EMBL/GenBank/DDBJ databases">
        <title>Comparative genomics reveals that relaxation of natural selection precedes convergent phenotypic evolution of cavefish.</title>
        <authorList>
            <person name="Peng Z."/>
        </authorList>
    </citation>
    <scope>NUCLEOTIDE SEQUENCE</scope>
    <source>
        <tissue evidence="12">Muscle</tissue>
    </source>
</reference>
<feature type="DNA-binding region" description="Homeobox" evidence="9">
    <location>
        <begin position="158"/>
        <end position="217"/>
    </location>
</feature>
<evidence type="ECO:0000313" key="13">
    <source>
        <dbReference type="Proteomes" id="UP001059041"/>
    </source>
</evidence>
<dbReference type="PROSITE" id="PS50071">
    <property type="entry name" value="HOMEOBOX_2"/>
    <property type="match status" value="1"/>
</dbReference>
<dbReference type="InterPro" id="IPR046327">
    <property type="entry name" value="HXA1/B1/D1"/>
</dbReference>
<proteinExistence type="inferred from homology"/>
<keyword evidence="13" id="KW-1185">Reference proteome</keyword>
<keyword evidence="7 9" id="KW-0539">Nucleus</keyword>
<dbReference type="PANTHER" id="PTHR45946">
    <property type="entry name" value="HOMEOBOX PROTEIN ROUGH-RELATED"/>
    <property type="match status" value="1"/>
</dbReference>
<comment type="similarity">
    <text evidence="8">Belongs to the Antp homeobox family. Labial subfamily.</text>
</comment>
<dbReference type="EMBL" id="JAFHDT010000006">
    <property type="protein sequence ID" value="KAI7809049.1"/>
    <property type="molecule type" value="Genomic_DNA"/>
</dbReference>
<dbReference type="Proteomes" id="UP001059041">
    <property type="component" value="Linkage Group LG6"/>
</dbReference>
<dbReference type="InterPro" id="IPR017970">
    <property type="entry name" value="Homeobox_CS"/>
</dbReference>
<dbReference type="AlphaFoldDB" id="A0A9W7WVJ3"/>
<dbReference type="Pfam" id="PF00046">
    <property type="entry name" value="Homeodomain"/>
    <property type="match status" value="1"/>
</dbReference>
<evidence type="ECO:0000256" key="2">
    <source>
        <dbReference type="ARBA" id="ARBA00022473"/>
    </source>
</evidence>
<evidence type="ECO:0000256" key="7">
    <source>
        <dbReference type="ARBA" id="ARBA00023242"/>
    </source>
</evidence>
<dbReference type="SMART" id="SM00389">
    <property type="entry name" value="HOX"/>
    <property type="match status" value="1"/>
</dbReference>
<dbReference type="Gene3D" id="1.10.10.60">
    <property type="entry name" value="Homeodomain-like"/>
    <property type="match status" value="1"/>
</dbReference>
<dbReference type="GO" id="GO:0000978">
    <property type="term" value="F:RNA polymerase II cis-regulatory region sequence-specific DNA binding"/>
    <property type="evidence" value="ECO:0007669"/>
    <property type="project" value="TreeGrafter"/>
</dbReference>
<evidence type="ECO:0000256" key="8">
    <source>
        <dbReference type="ARBA" id="ARBA00029448"/>
    </source>
</evidence>
<comment type="caution">
    <text evidence="12">The sequence shown here is derived from an EMBL/GenBank/DDBJ whole genome shotgun (WGS) entry which is preliminary data.</text>
</comment>
<dbReference type="GO" id="GO:0005634">
    <property type="term" value="C:nucleus"/>
    <property type="evidence" value="ECO:0007669"/>
    <property type="project" value="UniProtKB-SubCell"/>
</dbReference>